<dbReference type="Gramene" id="Al_scaffold_0002_180">
    <property type="protein sequence ID" value="Al_scaffold_0002_180"/>
    <property type="gene ID" value="Al_scaffold_0002_180"/>
</dbReference>
<gene>
    <name evidence="2" type="ORF">ARALYDRAFT_675030</name>
</gene>
<evidence type="ECO:0000313" key="2">
    <source>
        <dbReference type="EMBL" id="EFH62679.1"/>
    </source>
</evidence>
<dbReference type="HOGENOM" id="CLU_1362077_0_0_1"/>
<accession>D7KTK2</accession>
<reference evidence="3" key="1">
    <citation type="journal article" date="2011" name="Nat. Genet.">
        <title>The Arabidopsis lyrata genome sequence and the basis of rapid genome size change.</title>
        <authorList>
            <person name="Hu T.T."/>
            <person name="Pattyn P."/>
            <person name="Bakker E.G."/>
            <person name="Cao J."/>
            <person name="Cheng J.-F."/>
            <person name="Clark R.M."/>
            <person name="Fahlgren N."/>
            <person name="Fawcett J.A."/>
            <person name="Grimwood J."/>
            <person name="Gundlach H."/>
            <person name="Haberer G."/>
            <person name="Hollister J.D."/>
            <person name="Ossowski S."/>
            <person name="Ottilar R.P."/>
            <person name="Salamov A.A."/>
            <person name="Schneeberger K."/>
            <person name="Spannagl M."/>
            <person name="Wang X."/>
            <person name="Yang L."/>
            <person name="Nasrallah M.E."/>
            <person name="Bergelson J."/>
            <person name="Carrington J.C."/>
            <person name="Gaut B.S."/>
            <person name="Schmutz J."/>
            <person name="Mayer K.F.X."/>
            <person name="Van de Peer Y."/>
            <person name="Grigoriev I.V."/>
            <person name="Nordborg M."/>
            <person name="Weigel D."/>
            <person name="Guo Y.-L."/>
        </authorList>
    </citation>
    <scope>NUCLEOTIDE SEQUENCE [LARGE SCALE GENOMIC DNA]</scope>
    <source>
        <strain evidence="3">cv. MN47</strain>
    </source>
</reference>
<dbReference type="Proteomes" id="UP000008694">
    <property type="component" value="Unassembled WGS sequence"/>
</dbReference>
<name>D7KTK2_ARALL</name>
<sequence>MVGSKQTGKLIHAMASSKGLSNTTQGHTWYSTVILRIKHHGMKSMLFHSLQGMQVSGLAVVTAECGNRKKLLGTAILQVWHRLKNTWLTSYTQFHLVLFFMVHPKVEIAEGVQDMCKFCNTGFTRHNNVTSIPTNFPTVLAQYYMNLKSLGILKPEASNVVKDEEYKGEIWVALSFKPSENRSRGIDEESYGGWKNSEASY</sequence>
<feature type="region of interest" description="Disordered" evidence="1">
    <location>
        <begin position="181"/>
        <end position="201"/>
    </location>
</feature>
<dbReference type="AlphaFoldDB" id="D7KTK2"/>
<evidence type="ECO:0000256" key="1">
    <source>
        <dbReference type="SAM" id="MobiDB-lite"/>
    </source>
</evidence>
<organism evidence="3">
    <name type="scientific">Arabidopsis lyrata subsp. lyrata</name>
    <name type="common">Lyre-leaved rock-cress</name>
    <dbReference type="NCBI Taxonomy" id="81972"/>
    <lineage>
        <taxon>Eukaryota</taxon>
        <taxon>Viridiplantae</taxon>
        <taxon>Streptophyta</taxon>
        <taxon>Embryophyta</taxon>
        <taxon>Tracheophyta</taxon>
        <taxon>Spermatophyta</taxon>
        <taxon>Magnoliopsida</taxon>
        <taxon>eudicotyledons</taxon>
        <taxon>Gunneridae</taxon>
        <taxon>Pentapetalae</taxon>
        <taxon>rosids</taxon>
        <taxon>malvids</taxon>
        <taxon>Brassicales</taxon>
        <taxon>Brassicaceae</taxon>
        <taxon>Camelineae</taxon>
        <taxon>Arabidopsis</taxon>
    </lineage>
</organism>
<dbReference type="eggNOG" id="KOG1030">
    <property type="taxonomic scope" value="Eukaryota"/>
</dbReference>
<proteinExistence type="predicted"/>
<dbReference type="STRING" id="81972.D7KTK2"/>
<evidence type="ECO:0000313" key="3">
    <source>
        <dbReference type="Proteomes" id="UP000008694"/>
    </source>
</evidence>
<protein>
    <submittedName>
        <fullName evidence="2">Predicted protein</fullName>
    </submittedName>
</protein>
<keyword evidence="3" id="KW-1185">Reference proteome</keyword>
<dbReference type="EMBL" id="GL348714">
    <property type="protein sequence ID" value="EFH62679.1"/>
    <property type="molecule type" value="Genomic_DNA"/>
</dbReference>